<dbReference type="InterPro" id="IPR036186">
    <property type="entry name" value="Serpin_sf"/>
</dbReference>
<dbReference type="InterPro" id="IPR023796">
    <property type="entry name" value="Serpin_dom"/>
</dbReference>
<dbReference type="InterPro" id="IPR042178">
    <property type="entry name" value="Serpin_sf_1"/>
</dbReference>
<keyword evidence="4" id="KW-1185">Reference proteome</keyword>
<dbReference type="HOGENOM" id="CLU_023330_0_3_3"/>
<dbReference type="KEGG" id="gvi:gll1846"/>
<reference evidence="3 4" key="1">
    <citation type="journal article" date="2003" name="DNA Res.">
        <title>Complete genome structure of Gloeobacter violaceus PCC 7421, a cyanobacterium that lacks thylakoids.</title>
        <authorList>
            <person name="Nakamura Y."/>
            <person name="Kaneko T."/>
            <person name="Sato S."/>
            <person name="Mimuro M."/>
            <person name="Miyashita H."/>
            <person name="Tsuchiya T."/>
            <person name="Sasamoto S."/>
            <person name="Watanabe A."/>
            <person name="Kawashima K."/>
            <person name="Kishida Y."/>
            <person name="Kiyokawa C."/>
            <person name="Kohara M."/>
            <person name="Matsumoto M."/>
            <person name="Matsuno A."/>
            <person name="Nakazaki N."/>
            <person name="Shimpo S."/>
            <person name="Takeuchi C."/>
            <person name="Yamada M."/>
            <person name="Tabata S."/>
        </authorList>
    </citation>
    <scope>NUCLEOTIDE SEQUENCE [LARGE SCALE GENOMIC DNA]</scope>
    <source>
        <strain evidence="4">ATCC 29082 / PCC 7421</strain>
    </source>
</reference>
<dbReference type="InterPro" id="IPR042185">
    <property type="entry name" value="Serpin_sf_2"/>
</dbReference>
<dbReference type="Gene3D" id="2.30.39.10">
    <property type="entry name" value="Alpha-1-antitrypsin, domain 1"/>
    <property type="match status" value="1"/>
</dbReference>
<dbReference type="PhylomeDB" id="Q7NJI6"/>
<dbReference type="Gene3D" id="3.30.497.10">
    <property type="entry name" value="Antithrombin, subunit I, domain 2"/>
    <property type="match status" value="1"/>
</dbReference>
<dbReference type="Pfam" id="PF00079">
    <property type="entry name" value="Serpin"/>
    <property type="match status" value="1"/>
</dbReference>
<evidence type="ECO:0000259" key="2">
    <source>
        <dbReference type="SMART" id="SM00093"/>
    </source>
</evidence>
<dbReference type="GO" id="GO:0004867">
    <property type="term" value="F:serine-type endopeptidase inhibitor activity"/>
    <property type="evidence" value="ECO:0007669"/>
    <property type="project" value="InterPro"/>
</dbReference>
<dbReference type="STRING" id="251221.gene:10759338"/>
<gene>
    <name evidence="3" type="ordered locus">gll1846</name>
</gene>
<dbReference type="EnsemblBacteria" id="BAC89787">
    <property type="protein sequence ID" value="BAC89787"/>
    <property type="gene ID" value="BAC89787"/>
</dbReference>
<dbReference type="PANTHER" id="PTHR11461">
    <property type="entry name" value="SERINE PROTEASE INHIBITOR, SERPIN"/>
    <property type="match status" value="1"/>
</dbReference>
<comment type="similarity">
    <text evidence="1">Belongs to the serpin family.</text>
</comment>
<accession>Q7NJI6</accession>
<sequence>MADRVEVPTFIQMREANWRFGFKLLSLINEAPLRANRERSPLAVERNVLLSPLGLGITLGRLLPSLSETAQRAVASSLEWPNDGLIEPQSATALLAAQLTGADPQVQPVHAGLYWVEPGTPVKLGRDLSGNRVLESAFQDGAAPPEINRWIAAATGGQIGEALIPGPRRPGPLVVVDATVFEGIWSRAFNPQSSLQAPFTLLDGKQTTVWQMSRTGSFRYYETPGFQAVQLPFGGDGEWSMAVFVPAAGVPLRSFVRNLSDEKWRLWFEQFRMRDGSVTLPRLRLRYGQDLRRALRALGMRSAFTRSEGEESLGEAGLLIDAVDHQTAFTVSETGLTRPSAATGGERFALPLRPGETPFTFSADRPFMFAVVNTYSGFVAMLGTVIDPTQP</sequence>
<dbReference type="SUPFAM" id="SSF56574">
    <property type="entry name" value="Serpins"/>
    <property type="match status" value="1"/>
</dbReference>
<dbReference type="SMART" id="SM00093">
    <property type="entry name" value="SERPIN"/>
    <property type="match status" value="1"/>
</dbReference>
<feature type="domain" description="Serpin" evidence="2">
    <location>
        <begin position="33"/>
        <end position="388"/>
    </location>
</feature>
<organism evidence="3 4">
    <name type="scientific">Gloeobacter violaceus (strain ATCC 29082 / PCC 7421)</name>
    <dbReference type="NCBI Taxonomy" id="251221"/>
    <lineage>
        <taxon>Bacteria</taxon>
        <taxon>Bacillati</taxon>
        <taxon>Cyanobacteriota</taxon>
        <taxon>Cyanophyceae</taxon>
        <taxon>Gloeobacterales</taxon>
        <taxon>Gloeobacteraceae</taxon>
        <taxon>Gloeobacter</taxon>
    </lineage>
</organism>
<dbReference type="InterPro" id="IPR000215">
    <property type="entry name" value="Serpin_fam"/>
</dbReference>
<protein>
    <submittedName>
        <fullName evidence="3">Gll1846 protein</fullName>
    </submittedName>
</protein>
<reference evidence="3 4" key="2">
    <citation type="journal article" date="2003" name="DNA Res.">
        <title>Complete genome structure of Gloeobacter violaceus PCC 7421, a cyanobacterium that lacks thylakoids (supplement).</title>
        <authorList>
            <person name="Nakamura Y."/>
            <person name="Kaneko T."/>
            <person name="Sato S."/>
            <person name="Mimuro M."/>
            <person name="Miyashita H."/>
            <person name="Tsuchiya T."/>
            <person name="Sasamoto S."/>
            <person name="Watanabe A."/>
            <person name="Kawashima K."/>
            <person name="Kishida Y."/>
            <person name="Kiyokawa C."/>
            <person name="Kohara M."/>
            <person name="Matsumoto M."/>
            <person name="Matsuno A."/>
            <person name="Nakazaki N."/>
            <person name="Shimpo S."/>
            <person name="Takeuchi C."/>
            <person name="Yamada M."/>
            <person name="Tabata S."/>
        </authorList>
    </citation>
    <scope>NUCLEOTIDE SEQUENCE [LARGE SCALE GENOMIC DNA]</scope>
    <source>
        <strain evidence="4">ATCC 29082 / PCC 7421</strain>
    </source>
</reference>
<evidence type="ECO:0000313" key="4">
    <source>
        <dbReference type="Proteomes" id="UP000000557"/>
    </source>
</evidence>
<dbReference type="EMBL" id="BA000045">
    <property type="protein sequence ID" value="BAC89787.1"/>
    <property type="molecule type" value="Genomic_DNA"/>
</dbReference>
<dbReference type="PANTHER" id="PTHR11461:SF211">
    <property type="entry name" value="GH10112P-RELATED"/>
    <property type="match status" value="1"/>
</dbReference>
<dbReference type="eggNOG" id="COG4826">
    <property type="taxonomic scope" value="Bacteria"/>
</dbReference>
<dbReference type="GO" id="GO:0005615">
    <property type="term" value="C:extracellular space"/>
    <property type="evidence" value="ECO:0007669"/>
    <property type="project" value="InterPro"/>
</dbReference>
<proteinExistence type="inferred from homology"/>
<dbReference type="Proteomes" id="UP000000557">
    <property type="component" value="Chromosome"/>
</dbReference>
<dbReference type="InParanoid" id="Q7NJI6"/>
<dbReference type="OrthoDB" id="9764871at2"/>
<evidence type="ECO:0000256" key="1">
    <source>
        <dbReference type="RuleBase" id="RU000411"/>
    </source>
</evidence>
<dbReference type="AlphaFoldDB" id="Q7NJI6"/>
<name>Q7NJI6_GLOVI</name>
<dbReference type="InterPro" id="IPR023795">
    <property type="entry name" value="Serpin_CS"/>
</dbReference>
<evidence type="ECO:0000313" key="3">
    <source>
        <dbReference type="EMBL" id="BAC89787.1"/>
    </source>
</evidence>
<dbReference type="PROSITE" id="PS00284">
    <property type="entry name" value="SERPIN"/>
    <property type="match status" value="1"/>
</dbReference>